<feature type="transmembrane region" description="Helical" evidence="6">
    <location>
        <begin position="149"/>
        <end position="167"/>
    </location>
</feature>
<dbReference type="InterPro" id="IPR043130">
    <property type="entry name" value="CDP-OH_PTrfase_TM_dom"/>
</dbReference>
<feature type="transmembrane region" description="Helical" evidence="6">
    <location>
        <begin position="254"/>
        <end position="271"/>
    </location>
</feature>
<name>A0A0B1SJ22_OESDE</name>
<dbReference type="AlphaFoldDB" id="A0A0B1SJ22"/>
<comment type="subcellular location">
    <subcellularLocation>
        <location evidence="1">Membrane</location>
    </subcellularLocation>
</comment>
<proteinExistence type="inferred from homology"/>
<feature type="transmembrane region" description="Helical" evidence="6">
    <location>
        <begin position="283"/>
        <end position="304"/>
    </location>
</feature>
<dbReference type="Gene3D" id="1.20.120.1760">
    <property type="match status" value="1"/>
</dbReference>
<dbReference type="GO" id="GO:0006646">
    <property type="term" value="P:phosphatidylethanolamine biosynthetic process"/>
    <property type="evidence" value="ECO:0007669"/>
    <property type="project" value="TreeGrafter"/>
</dbReference>
<evidence type="ECO:0000313" key="7">
    <source>
        <dbReference type="EMBL" id="KHJ85338.1"/>
    </source>
</evidence>
<evidence type="ECO:0000256" key="4">
    <source>
        <dbReference type="ARBA" id="ARBA00023136"/>
    </source>
</evidence>
<dbReference type="Pfam" id="PF01066">
    <property type="entry name" value="CDP-OH_P_transf"/>
    <property type="match status" value="1"/>
</dbReference>
<accession>A0A0B1SJ22</accession>
<dbReference type="InterPro" id="IPR048254">
    <property type="entry name" value="CDP_ALCOHOL_P_TRANSF_CS"/>
</dbReference>
<dbReference type="InterPro" id="IPR000462">
    <property type="entry name" value="CDP-OH_P_trans"/>
</dbReference>
<organism evidence="7 8">
    <name type="scientific">Oesophagostomum dentatum</name>
    <name type="common">Nodular worm</name>
    <dbReference type="NCBI Taxonomy" id="61180"/>
    <lineage>
        <taxon>Eukaryota</taxon>
        <taxon>Metazoa</taxon>
        <taxon>Ecdysozoa</taxon>
        <taxon>Nematoda</taxon>
        <taxon>Chromadorea</taxon>
        <taxon>Rhabditida</taxon>
        <taxon>Rhabditina</taxon>
        <taxon>Rhabditomorpha</taxon>
        <taxon>Strongyloidea</taxon>
        <taxon>Strongylidae</taxon>
        <taxon>Oesophagostomum</taxon>
    </lineage>
</organism>
<dbReference type="PANTHER" id="PTHR10414">
    <property type="entry name" value="ETHANOLAMINEPHOSPHOTRANSFERASE"/>
    <property type="match status" value="1"/>
</dbReference>
<feature type="transmembrane region" description="Helical" evidence="6">
    <location>
        <begin position="83"/>
        <end position="99"/>
    </location>
</feature>
<keyword evidence="6" id="KW-0812">Transmembrane</keyword>
<keyword evidence="6" id="KW-1133">Transmembrane helix</keyword>
<reference evidence="7 8" key="1">
    <citation type="submission" date="2014-03" db="EMBL/GenBank/DDBJ databases">
        <title>Draft genome of the hookworm Oesophagostomum dentatum.</title>
        <authorList>
            <person name="Mitreva M."/>
        </authorList>
    </citation>
    <scope>NUCLEOTIDE SEQUENCE [LARGE SCALE GENOMIC DNA]</scope>
    <source>
        <strain evidence="7 8">OD-Hann</strain>
    </source>
</reference>
<dbReference type="InterPro" id="IPR014472">
    <property type="entry name" value="CHOPT"/>
</dbReference>
<evidence type="ECO:0000256" key="5">
    <source>
        <dbReference type="RuleBase" id="RU003750"/>
    </source>
</evidence>
<keyword evidence="8" id="KW-1185">Reference proteome</keyword>
<dbReference type="PROSITE" id="PS00379">
    <property type="entry name" value="CDP_ALCOHOL_P_TRANSF"/>
    <property type="match status" value="1"/>
</dbReference>
<feature type="transmembrane region" description="Helical" evidence="6">
    <location>
        <begin position="42"/>
        <end position="63"/>
    </location>
</feature>
<dbReference type="GO" id="GO:0005789">
    <property type="term" value="C:endoplasmic reticulum membrane"/>
    <property type="evidence" value="ECO:0007669"/>
    <property type="project" value="TreeGrafter"/>
</dbReference>
<evidence type="ECO:0000256" key="6">
    <source>
        <dbReference type="SAM" id="Phobius"/>
    </source>
</evidence>
<comment type="similarity">
    <text evidence="2 5">Belongs to the CDP-alcohol phosphatidyltransferase class-I family.</text>
</comment>
<dbReference type="GO" id="GO:0005794">
    <property type="term" value="C:Golgi apparatus"/>
    <property type="evidence" value="ECO:0007669"/>
    <property type="project" value="TreeGrafter"/>
</dbReference>
<feature type="transmembrane region" description="Helical" evidence="6">
    <location>
        <begin position="211"/>
        <end position="234"/>
    </location>
</feature>
<sequence length="305" mass="34606">MLPLRLSKEVSVRYACIDSSPLSKYISHPFWNWLVNFYPRTWAPNVLTLLGWALVMGCFLLESVIDYDLTANNEGSDRPVPDWFWMTAAICTFLGYTLDGTDGKQARRIGASGPTGELFDHGLDSWSTVPFTITIFSVFGRGEFSVSPVHLLSVLISVQVVFIVTHWEKYNTGILFLSWGYDASQYGLTLIYVFTYFVGYKWFKFYVFDGVSVAVVFESVCCVGSLIMSGYNMWHSYAVLKSFRQPSVYEACRPIISSIILFLVSLLWAAYSPTDVCGRDPRIFFFAMGTVFSNIAVSFEQYLFL</sequence>
<evidence type="ECO:0000313" key="8">
    <source>
        <dbReference type="Proteomes" id="UP000053660"/>
    </source>
</evidence>
<evidence type="ECO:0000256" key="1">
    <source>
        <dbReference type="ARBA" id="ARBA00004370"/>
    </source>
</evidence>
<dbReference type="FunFam" id="1.20.120.1760:FF:000016">
    <property type="entry name" value="ethanolaminephosphotransferase 1"/>
    <property type="match status" value="1"/>
</dbReference>
<dbReference type="Proteomes" id="UP000053660">
    <property type="component" value="Unassembled WGS sequence"/>
</dbReference>
<feature type="transmembrane region" description="Helical" evidence="6">
    <location>
        <begin position="179"/>
        <end position="199"/>
    </location>
</feature>
<protein>
    <submittedName>
        <fullName evidence="7">CDP-alcohol phosphatidyltransferase</fullName>
    </submittedName>
</protein>
<gene>
    <name evidence="7" type="ORF">OESDEN_14939</name>
</gene>
<keyword evidence="3 5" id="KW-0808">Transferase</keyword>
<evidence type="ECO:0000256" key="2">
    <source>
        <dbReference type="ARBA" id="ARBA00010441"/>
    </source>
</evidence>
<evidence type="ECO:0000256" key="3">
    <source>
        <dbReference type="ARBA" id="ARBA00022679"/>
    </source>
</evidence>
<keyword evidence="4 6" id="KW-0472">Membrane</keyword>
<dbReference type="GO" id="GO:0004307">
    <property type="term" value="F:ethanolaminephosphotransferase activity"/>
    <property type="evidence" value="ECO:0007669"/>
    <property type="project" value="TreeGrafter"/>
</dbReference>
<dbReference type="EMBL" id="KN564303">
    <property type="protein sequence ID" value="KHJ85338.1"/>
    <property type="molecule type" value="Genomic_DNA"/>
</dbReference>
<dbReference type="OrthoDB" id="196717at2759"/>
<dbReference type="PANTHER" id="PTHR10414:SF71">
    <property type="entry name" value="FI05338P"/>
    <property type="match status" value="1"/>
</dbReference>